<proteinExistence type="predicted"/>
<accession>A0ABT9A197</accession>
<evidence type="ECO:0000256" key="1">
    <source>
        <dbReference type="SAM" id="SignalP"/>
    </source>
</evidence>
<reference evidence="2" key="1">
    <citation type="submission" date="2023-07" db="EMBL/GenBank/DDBJ databases">
        <authorList>
            <person name="Kim M.K."/>
        </authorList>
    </citation>
    <scope>NUCLEOTIDE SEQUENCE</scope>
    <source>
        <strain evidence="2">CA1-15</strain>
    </source>
</reference>
<feature type="signal peptide" evidence="1">
    <location>
        <begin position="1"/>
        <end position="20"/>
    </location>
</feature>
<evidence type="ECO:0000313" key="3">
    <source>
        <dbReference type="Proteomes" id="UP001176468"/>
    </source>
</evidence>
<sequence>MRLVNLLLILSALMTALTGAISGGRAVAVSAHTVSLAQGEVRQVSRARPALARAVPFELPGLRTLAAMPQVVVALPRAVPIFASRLRI</sequence>
<dbReference type="RefSeq" id="WP_304561220.1">
    <property type="nucleotide sequence ID" value="NZ_JAUQSZ010000006.1"/>
</dbReference>
<dbReference type="EMBL" id="JAUQSZ010000006">
    <property type="protein sequence ID" value="MDO7842766.1"/>
    <property type="molecule type" value="Genomic_DNA"/>
</dbReference>
<name>A0ABT9A197_9SPHN</name>
<gene>
    <name evidence="2" type="ORF">Q5H94_10540</name>
</gene>
<evidence type="ECO:0000313" key="2">
    <source>
        <dbReference type="EMBL" id="MDO7842766.1"/>
    </source>
</evidence>
<organism evidence="2 3">
    <name type="scientific">Sphingomonas immobilis</name>
    <dbReference type="NCBI Taxonomy" id="3063997"/>
    <lineage>
        <taxon>Bacteria</taxon>
        <taxon>Pseudomonadati</taxon>
        <taxon>Pseudomonadota</taxon>
        <taxon>Alphaproteobacteria</taxon>
        <taxon>Sphingomonadales</taxon>
        <taxon>Sphingomonadaceae</taxon>
        <taxon>Sphingomonas</taxon>
    </lineage>
</organism>
<dbReference type="Proteomes" id="UP001176468">
    <property type="component" value="Unassembled WGS sequence"/>
</dbReference>
<comment type="caution">
    <text evidence="2">The sequence shown here is derived from an EMBL/GenBank/DDBJ whole genome shotgun (WGS) entry which is preliminary data.</text>
</comment>
<keyword evidence="1" id="KW-0732">Signal</keyword>
<feature type="chain" id="PRO_5046744804" evidence="1">
    <location>
        <begin position="21"/>
        <end position="88"/>
    </location>
</feature>
<protein>
    <submittedName>
        <fullName evidence="2">Uncharacterized protein</fullName>
    </submittedName>
</protein>
<keyword evidence="3" id="KW-1185">Reference proteome</keyword>